<dbReference type="SUPFAM" id="SSF51395">
    <property type="entry name" value="FMN-linked oxidoreductases"/>
    <property type="match status" value="1"/>
</dbReference>
<evidence type="ECO:0000313" key="6">
    <source>
        <dbReference type="EMBL" id="TNV83209.1"/>
    </source>
</evidence>
<dbReference type="InterPro" id="IPR013785">
    <property type="entry name" value="Aldolase_TIM"/>
</dbReference>
<protein>
    <recommendedName>
        <fullName evidence="5">DUS-like FMN-binding domain-containing protein</fullName>
    </recommendedName>
</protein>
<dbReference type="OrthoDB" id="10262250at2759"/>
<dbReference type="AlphaFoldDB" id="A0A8J8T5N5"/>
<dbReference type="PANTHER" id="PTHR42907">
    <property type="entry name" value="FMN-LINKED OXIDOREDUCTASES SUPERFAMILY PROTEIN"/>
    <property type="match status" value="1"/>
</dbReference>
<feature type="domain" description="DUS-like FMN-binding" evidence="5">
    <location>
        <begin position="52"/>
        <end position="300"/>
    </location>
</feature>
<feature type="region of interest" description="Disordered" evidence="4">
    <location>
        <begin position="1"/>
        <end position="23"/>
    </location>
</feature>
<sequence length="434" mass="49448">MESLEDHLKNKENQETDPDQNSKELEMLLSSLKLAPKSSLPRKVTPRELFSIAPMVDVTDRHFRYFMRLLTKKAFLYTEMLNEHAIIHSKKGKHAMLSYSPNQHPLICQIGGNDPDKMAMAAQICEEWGYDEVNVNCGCPSNKTRDGCFGAVLMFDAELVARITRAMLDAVNIPVTVKCRLGVDDLDKYEDVHHFISTVSIKGGIDKFIIHARKCLLSGLNPHENRTIPPLKYDWVLRLKKDFPHLRMVINGGFNDIEGQILPMLNDENKLEGVMSGRLAYNFPWELAKIDRLIYGDTECEDSMTREDIMRDYAEYAQQQQDYDKGQGWYLPNSVLVRPILNLFSGEYEGGSFRKTLVENASNKTLYGGKIRDCILDTMEYYRGFNPEGLQTRNGVKVVRPQSMYEKIHSTSAKTSASPERQIESSSKGESPSE</sequence>
<name>A0A8J8T5N5_HALGN</name>
<dbReference type="PANTHER" id="PTHR42907:SF1">
    <property type="entry name" value="FMN-LINKED OXIDOREDUCTASES SUPERFAMILY PROTEIN"/>
    <property type="match status" value="1"/>
</dbReference>
<gene>
    <name evidence="6" type="ORF">FGO68_gene6579</name>
</gene>
<evidence type="ECO:0000313" key="7">
    <source>
        <dbReference type="Proteomes" id="UP000785679"/>
    </source>
</evidence>
<keyword evidence="2" id="KW-0521">NADP</keyword>
<feature type="compositionally biased region" description="Polar residues" evidence="4">
    <location>
        <begin position="410"/>
        <end position="434"/>
    </location>
</feature>
<evidence type="ECO:0000256" key="2">
    <source>
        <dbReference type="ARBA" id="ARBA00022857"/>
    </source>
</evidence>
<dbReference type="InterPro" id="IPR035587">
    <property type="entry name" value="DUS-like_FMN-bd"/>
</dbReference>
<dbReference type="EMBL" id="RRYP01004057">
    <property type="protein sequence ID" value="TNV83209.1"/>
    <property type="molecule type" value="Genomic_DNA"/>
</dbReference>
<dbReference type="Proteomes" id="UP000785679">
    <property type="component" value="Unassembled WGS sequence"/>
</dbReference>
<evidence type="ECO:0000256" key="3">
    <source>
        <dbReference type="ARBA" id="ARBA00022884"/>
    </source>
</evidence>
<reference evidence="6" key="1">
    <citation type="submission" date="2019-06" db="EMBL/GenBank/DDBJ databases">
        <authorList>
            <person name="Zheng W."/>
        </authorList>
    </citation>
    <scope>NUCLEOTIDE SEQUENCE</scope>
    <source>
        <strain evidence="6">QDHG01</strain>
    </source>
</reference>
<dbReference type="InterPro" id="IPR004653">
    <property type="entry name" value="DusA"/>
</dbReference>
<dbReference type="CDD" id="cd02801">
    <property type="entry name" value="DUS_like_FMN"/>
    <property type="match status" value="1"/>
</dbReference>
<dbReference type="Gene3D" id="3.20.20.70">
    <property type="entry name" value="Aldolase class I"/>
    <property type="match status" value="1"/>
</dbReference>
<keyword evidence="1" id="KW-0820">tRNA-binding</keyword>
<keyword evidence="7" id="KW-1185">Reference proteome</keyword>
<feature type="region of interest" description="Disordered" evidence="4">
    <location>
        <begin position="407"/>
        <end position="434"/>
    </location>
</feature>
<dbReference type="GO" id="GO:0017150">
    <property type="term" value="F:tRNA dihydrouridine synthase activity"/>
    <property type="evidence" value="ECO:0007669"/>
    <property type="project" value="InterPro"/>
</dbReference>
<dbReference type="NCBIfam" id="NF008774">
    <property type="entry name" value="PRK11815.1"/>
    <property type="match status" value="1"/>
</dbReference>
<evidence type="ECO:0000256" key="1">
    <source>
        <dbReference type="ARBA" id="ARBA00022555"/>
    </source>
</evidence>
<evidence type="ECO:0000256" key="4">
    <source>
        <dbReference type="SAM" id="MobiDB-lite"/>
    </source>
</evidence>
<dbReference type="Gene3D" id="1.20.120.1460">
    <property type="match status" value="1"/>
</dbReference>
<comment type="caution">
    <text evidence="6">The sequence shown here is derived from an EMBL/GenBank/DDBJ whole genome shotgun (WGS) entry which is preliminary data.</text>
</comment>
<keyword evidence="3" id="KW-0694">RNA-binding</keyword>
<accession>A0A8J8T5N5</accession>
<evidence type="ECO:0000259" key="5">
    <source>
        <dbReference type="Pfam" id="PF01207"/>
    </source>
</evidence>
<dbReference type="Pfam" id="PF01207">
    <property type="entry name" value="Dus"/>
    <property type="match status" value="1"/>
</dbReference>
<organism evidence="6 7">
    <name type="scientific">Halteria grandinella</name>
    <dbReference type="NCBI Taxonomy" id="5974"/>
    <lineage>
        <taxon>Eukaryota</taxon>
        <taxon>Sar</taxon>
        <taxon>Alveolata</taxon>
        <taxon>Ciliophora</taxon>
        <taxon>Intramacronucleata</taxon>
        <taxon>Spirotrichea</taxon>
        <taxon>Stichotrichia</taxon>
        <taxon>Sporadotrichida</taxon>
        <taxon>Halteriidae</taxon>
        <taxon>Halteria</taxon>
    </lineage>
</organism>
<proteinExistence type="predicted"/>
<dbReference type="GO" id="GO:0000049">
    <property type="term" value="F:tRNA binding"/>
    <property type="evidence" value="ECO:0007669"/>
    <property type="project" value="UniProtKB-KW"/>
</dbReference>